<dbReference type="AlphaFoldDB" id="A0A3Q9IUR7"/>
<keyword evidence="2" id="KW-0547">Nucleotide-binding</keyword>
<dbReference type="RefSeq" id="WP_106481067.1">
    <property type="nucleotide sequence ID" value="NZ_CP032819.1"/>
</dbReference>
<dbReference type="CDD" id="cd03230">
    <property type="entry name" value="ABC_DR_subfamily_A"/>
    <property type="match status" value="1"/>
</dbReference>
<proteinExistence type="predicted"/>
<evidence type="ECO:0000313" key="5">
    <source>
        <dbReference type="EMBL" id="AZS30414.1"/>
    </source>
</evidence>
<dbReference type="SMART" id="SM00382">
    <property type="entry name" value="AAA"/>
    <property type="match status" value="1"/>
</dbReference>
<keyword evidence="3 5" id="KW-0067">ATP-binding</keyword>
<dbReference type="Proteomes" id="UP000270673">
    <property type="component" value="Chromosome"/>
</dbReference>
<reference evidence="5 6" key="1">
    <citation type="submission" date="2018-10" db="EMBL/GenBank/DDBJ databases">
        <title>Butyricimonas faecalis sp. nov., isolated from human faeces and emended description of the genus Butyricimonas.</title>
        <authorList>
            <person name="Le Roy T."/>
            <person name="Van der Smissen P."/>
            <person name="Paquot A."/>
            <person name="Delzenne N."/>
            <person name="Muccioli G."/>
            <person name="Collet J.-F."/>
            <person name="Cani P.D."/>
        </authorList>
    </citation>
    <scope>NUCLEOTIDE SEQUENCE [LARGE SCALE GENOMIC DNA]</scope>
    <source>
        <strain evidence="5 6">H184</strain>
    </source>
</reference>
<dbReference type="InterPro" id="IPR003439">
    <property type="entry name" value="ABC_transporter-like_ATP-bd"/>
</dbReference>
<dbReference type="KEGG" id="buy:D8S85_13230"/>
<sequence>MADDCVIRVTGLKKSFPKGKEVLHVLKGIDMEIRPGEVIGYLGSNGAGKSTTVKIMCGLLEDFEGKVDVLGYDVRENDIEVKKRIGYIPENAVMYEHLTPMEYLEFIGAMYGLDRKEVSRKADELLSLFEMRENRDVRMVNFSKGMKQKVHIISGLLHNPEVIFMDEPLNGLDANAVIVVKEVVARLAKEGKTIFYCSHLMDVVEKIASRVILINEGMIIANGSVRELMEEAGVNSLESLFTKLIGVTGQSEKAEQIVNAFENRES</sequence>
<keyword evidence="1" id="KW-0813">Transport</keyword>
<dbReference type="GO" id="GO:0005524">
    <property type="term" value="F:ATP binding"/>
    <property type="evidence" value="ECO:0007669"/>
    <property type="project" value="UniProtKB-KW"/>
</dbReference>
<name>A0A3Q9IUR7_9BACT</name>
<evidence type="ECO:0000259" key="4">
    <source>
        <dbReference type="PROSITE" id="PS50893"/>
    </source>
</evidence>
<dbReference type="SUPFAM" id="SSF52540">
    <property type="entry name" value="P-loop containing nucleoside triphosphate hydrolases"/>
    <property type="match status" value="1"/>
</dbReference>
<gene>
    <name evidence="5" type="ORF">D8S85_13230</name>
</gene>
<protein>
    <submittedName>
        <fullName evidence="5">ABC transporter ATP-binding protein</fullName>
    </submittedName>
</protein>
<dbReference type="PANTHER" id="PTHR42939:SF1">
    <property type="entry name" value="ABC TRANSPORTER ATP-BINDING PROTEIN ALBC-RELATED"/>
    <property type="match status" value="1"/>
</dbReference>
<organism evidence="5 6">
    <name type="scientific">Butyricimonas faecalis</name>
    <dbReference type="NCBI Taxonomy" id="2093856"/>
    <lineage>
        <taxon>Bacteria</taxon>
        <taxon>Pseudomonadati</taxon>
        <taxon>Bacteroidota</taxon>
        <taxon>Bacteroidia</taxon>
        <taxon>Bacteroidales</taxon>
        <taxon>Odoribacteraceae</taxon>
        <taxon>Butyricimonas</taxon>
    </lineage>
</organism>
<dbReference type="PANTHER" id="PTHR42939">
    <property type="entry name" value="ABC TRANSPORTER ATP-BINDING PROTEIN ALBC-RELATED"/>
    <property type="match status" value="1"/>
</dbReference>
<evidence type="ECO:0000313" key="6">
    <source>
        <dbReference type="Proteomes" id="UP000270673"/>
    </source>
</evidence>
<dbReference type="InterPro" id="IPR051782">
    <property type="entry name" value="ABC_Transporter_VariousFunc"/>
</dbReference>
<keyword evidence="6" id="KW-1185">Reference proteome</keyword>
<feature type="domain" description="ABC transporter" evidence="4">
    <location>
        <begin position="7"/>
        <end position="241"/>
    </location>
</feature>
<evidence type="ECO:0000256" key="3">
    <source>
        <dbReference type="ARBA" id="ARBA00022840"/>
    </source>
</evidence>
<dbReference type="Gene3D" id="3.40.50.300">
    <property type="entry name" value="P-loop containing nucleotide triphosphate hydrolases"/>
    <property type="match status" value="1"/>
</dbReference>
<dbReference type="EMBL" id="CP032819">
    <property type="protein sequence ID" value="AZS30414.1"/>
    <property type="molecule type" value="Genomic_DNA"/>
</dbReference>
<accession>A0A3Q9IUR7</accession>
<dbReference type="PROSITE" id="PS50893">
    <property type="entry name" value="ABC_TRANSPORTER_2"/>
    <property type="match status" value="1"/>
</dbReference>
<dbReference type="OrthoDB" id="9801987at2"/>
<dbReference type="Pfam" id="PF00005">
    <property type="entry name" value="ABC_tran"/>
    <property type="match status" value="1"/>
</dbReference>
<dbReference type="InterPro" id="IPR003593">
    <property type="entry name" value="AAA+_ATPase"/>
</dbReference>
<evidence type="ECO:0000256" key="1">
    <source>
        <dbReference type="ARBA" id="ARBA00022448"/>
    </source>
</evidence>
<dbReference type="InterPro" id="IPR027417">
    <property type="entry name" value="P-loop_NTPase"/>
</dbReference>
<evidence type="ECO:0000256" key="2">
    <source>
        <dbReference type="ARBA" id="ARBA00022741"/>
    </source>
</evidence>
<dbReference type="GO" id="GO:0016887">
    <property type="term" value="F:ATP hydrolysis activity"/>
    <property type="evidence" value="ECO:0007669"/>
    <property type="project" value="InterPro"/>
</dbReference>